<protein>
    <submittedName>
        <fullName evidence="2">Alpha/beta fold hydrolase</fullName>
    </submittedName>
</protein>
<dbReference type="InterPro" id="IPR050266">
    <property type="entry name" value="AB_hydrolase_sf"/>
</dbReference>
<keyword evidence="3" id="KW-1185">Reference proteome</keyword>
<dbReference type="RefSeq" id="WP_131754957.1">
    <property type="nucleotide sequence ID" value="NZ_CAACUY010000002.1"/>
</dbReference>
<dbReference type="Gene3D" id="3.40.50.1820">
    <property type="entry name" value="alpha/beta hydrolase"/>
    <property type="match status" value="1"/>
</dbReference>
<dbReference type="InterPro" id="IPR000073">
    <property type="entry name" value="AB_hydrolase_1"/>
</dbReference>
<proteinExistence type="predicted"/>
<dbReference type="PANTHER" id="PTHR43798:SF33">
    <property type="entry name" value="HYDROLASE, PUTATIVE (AFU_ORTHOLOGUE AFUA_2G14860)-RELATED"/>
    <property type="match status" value="1"/>
</dbReference>
<accession>A0ABW2XCP1</accession>
<dbReference type="Pfam" id="PF12697">
    <property type="entry name" value="Abhydrolase_6"/>
    <property type="match status" value="1"/>
</dbReference>
<dbReference type="SUPFAM" id="SSF53474">
    <property type="entry name" value="alpha/beta-Hydrolases"/>
    <property type="match status" value="1"/>
</dbReference>
<reference evidence="3" key="1">
    <citation type="journal article" date="2019" name="Int. J. Syst. Evol. Microbiol.">
        <title>The Global Catalogue of Microorganisms (GCM) 10K type strain sequencing project: providing services to taxonomists for standard genome sequencing and annotation.</title>
        <authorList>
            <consortium name="The Broad Institute Genomics Platform"/>
            <consortium name="The Broad Institute Genome Sequencing Center for Infectious Disease"/>
            <person name="Wu L."/>
            <person name="Ma J."/>
        </authorList>
    </citation>
    <scope>NUCLEOTIDE SEQUENCE [LARGE SCALE GENOMIC DNA]</scope>
    <source>
        <strain evidence="3">JCM 9371</strain>
    </source>
</reference>
<name>A0ABW2XCP1_9ACTN</name>
<dbReference type="InterPro" id="IPR029058">
    <property type="entry name" value="AB_hydrolase_fold"/>
</dbReference>
<evidence type="ECO:0000313" key="2">
    <source>
        <dbReference type="EMBL" id="MFD0684001.1"/>
    </source>
</evidence>
<dbReference type="Proteomes" id="UP001597063">
    <property type="component" value="Unassembled WGS sequence"/>
</dbReference>
<evidence type="ECO:0000313" key="3">
    <source>
        <dbReference type="Proteomes" id="UP001597063"/>
    </source>
</evidence>
<organism evidence="2 3">
    <name type="scientific">Actinomadura fibrosa</name>
    <dbReference type="NCBI Taxonomy" id="111802"/>
    <lineage>
        <taxon>Bacteria</taxon>
        <taxon>Bacillati</taxon>
        <taxon>Actinomycetota</taxon>
        <taxon>Actinomycetes</taxon>
        <taxon>Streptosporangiales</taxon>
        <taxon>Thermomonosporaceae</taxon>
        <taxon>Actinomadura</taxon>
    </lineage>
</organism>
<dbReference type="PANTHER" id="PTHR43798">
    <property type="entry name" value="MONOACYLGLYCEROL LIPASE"/>
    <property type="match status" value="1"/>
</dbReference>
<gene>
    <name evidence="2" type="ORF">ACFQZM_05795</name>
</gene>
<feature type="domain" description="AB hydrolase-1" evidence="1">
    <location>
        <begin position="24"/>
        <end position="252"/>
    </location>
</feature>
<dbReference type="GO" id="GO:0016787">
    <property type="term" value="F:hydrolase activity"/>
    <property type="evidence" value="ECO:0007669"/>
    <property type="project" value="UniProtKB-KW"/>
</dbReference>
<dbReference type="EMBL" id="JBHTGP010000003">
    <property type="protein sequence ID" value="MFD0684001.1"/>
    <property type="molecule type" value="Genomic_DNA"/>
</dbReference>
<comment type="caution">
    <text evidence="2">The sequence shown here is derived from an EMBL/GenBank/DDBJ whole genome shotgun (WGS) entry which is preliminary data.</text>
</comment>
<evidence type="ECO:0000259" key="1">
    <source>
        <dbReference type="Pfam" id="PF12697"/>
    </source>
</evidence>
<sequence>MTTLTVGNARIAYRTVGSGPGPALVLVHGVGPGSIMWDGIVDRFSRDRTVLLPDLAGSDPAEDDGAPLTIEALAAQVSAVIEDAGAAPADVLGFSLGSPIAAAAAALRPGLVRRLVPVAGLTHAHDEYVRQLMTTWLGLAGNPESFGRFATLTAYDRAFLNAIGHEGVEQSHGFMRPTDGVQRLIDLVLRLDVRDLLPAIQAPTLVVGCTRDATIPVENHREMAEAIAGSEYAELDTGHVAPVERPDEFAEVVRAFLDRR</sequence>
<keyword evidence="2" id="KW-0378">Hydrolase</keyword>